<name>A0ABR8JF29_9BACT</name>
<gene>
    <name evidence="1" type="ORF">IC231_03945</name>
</gene>
<protein>
    <recommendedName>
        <fullName evidence="3">STAS domain-containing protein</fullName>
    </recommendedName>
</protein>
<accession>A0ABR8JF29</accession>
<evidence type="ECO:0000313" key="1">
    <source>
        <dbReference type="EMBL" id="MBD2714183.1"/>
    </source>
</evidence>
<evidence type="ECO:0008006" key="3">
    <source>
        <dbReference type="Google" id="ProtNLM"/>
    </source>
</evidence>
<keyword evidence="2" id="KW-1185">Reference proteome</keyword>
<evidence type="ECO:0000313" key="2">
    <source>
        <dbReference type="Proteomes" id="UP000642468"/>
    </source>
</evidence>
<dbReference type="SUPFAM" id="SSF52091">
    <property type="entry name" value="SpoIIaa-like"/>
    <property type="match status" value="1"/>
</dbReference>
<organism evidence="1 2">
    <name type="scientific">Hymenobacter duratus</name>
    <dbReference type="NCBI Taxonomy" id="2771356"/>
    <lineage>
        <taxon>Bacteria</taxon>
        <taxon>Pseudomonadati</taxon>
        <taxon>Bacteroidota</taxon>
        <taxon>Cytophagia</taxon>
        <taxon>Cytophagales</taxon>
        <taxon>Hymenobacteraceae</taxon>
        <taxon>Hymenobacter</taxon>
    </lineage>
</organism>
<dbReference type="Gene3D" id="3.30.750.24">
    <property type="entry name" value="STAS domain"/>
    <property type="match status" value="1"/>
</dbReference>
<comment type="caution">
    <text evidence="1">The sequence shown here is derived from an EMBL/GenBank/DDBJ whole genome shotgun (WGS) entry which is preliminary data.</text>
</comment>
<dbReference type="InterPro" id="IPR036513">
    <property type="entry name" value="STAS_dom_sf"/>
</dbReference>
<reference evidence="1 2" key="1">
    <citation type="submission" date="2020-09" db="EMBL/GenBank/DDBJ databases">
        <authorList>
            <person name="Kim M.K."/>
        </authorList>
    </citation>
    <scope>NUCLEOTIDE SEQUENCE [LARGE SCALE GENOMIC DNA]</scope>
    <source>
        <strain evidence="1 2">BT646</strain>
    </source>
</reference>
<sequence>MLDVYREILPDSYLLILTDVPHAPENEALRRALHRAGTSGKASVWVDCSQLPELPAAALQLLGTYYETLRNRHIQLVLCHLADGLCEAIEALPWAQRPPVVATLLEAACYCRSQPGGMRRTAIAA</sequence>
<proteinExistence type="predicted"/>
<dbReference type="RefSeq" id="WP_190783289.1">
    <property type="nucleotide sequence ID" value="NZ_JACWZZ010000001.1"/>
</dbReference>
<dbReference type="Proteomes" id="UP000642468">
    <property type="component" value="Unassembled WGS sequence"/>
</dbReference>
<dbReference type="EMBL" id="JACWZZ010000001">
    <property type="protein sequence ID" value="MBD2714183.1"/>
    <property type="molecule type" value="Genomic_DNA"/>
</dbReference>